<dbReference type="AlphaFoldDB" id="A0A6B3R069"/>
<evidence type="ECO:0000259" key="4">
    <source>
        <dbReference type="PROSITE" id="PS50043"/>
    </source>
</evidence>
<evidence type="ECO:0000259" key="5">
    <source>
        <dbReference type="PROSITE" id="PS50110"/>
    </source>
</evidence>
<dbReference type="InterPro" id="IPR001789">
    <property type="entry name" value="Sig_transdc_resp-reg_receiver"/>
</dbReference>
<keyword evidence="1 3" id="KW-0597">Phosphoprotein</keyword>
<dbReference type="InterPro" id="IPR000792">
    <property type="entry name" value="Tscrpt_reg_LuxR_C"/>
</dbReference>
<dbReference type="InterPro" id="IPR058245">
    <property type="entry name" value="NreC/VraR/RcsB-like_REC"/>
</dbReference>
<dbReference type="Proteomes" id="UP000478505">
    <property type="component" value="Unassembled WGS sequence"/>
</dbReference>
<dbReference type="PROSITE" id="PS50110">
    <property type="entry name" value="RESPONSE_REGULATORY"/>
    <property type="match status" value="1"/>
</dbReference>
<dbReference type="GO" id="GO:0006355">
    <property type="term" value="P:regulation of DNA-templated transcription"/>
    <property type="evidence" value="ECO:0007669"/>
    <property type="project" value="InterPro"/>
</dbReference>
<gene>
    <name evidence="6" type="ORF">G3567_01150</name>
</gene>
<evidence type="ECO:0000256" key="1">
    <source>
        <dbReference type="ARBA" id="ARBA00022553"/>
    </source>
</evidence>
<feature type="domain" description="Response regulatory" evidence="5">
    <location>
        <begin position="6"/>
        <end position="123"/>
    </location>
</feature>
<dbReference type="InterPro" id="IPR011006">
    <property type="entry name" value="CheY-like_superfamily"/>
</dbReference>
<evidence type="ECO:0000256" key="2">
    <source>
        <dbReference type="ARBA" id="ARBA00023125"/>
    </source>
</evidence>
<dbReference type="PROSITE" id="PS50043">
    <property type="entry name" value="HTH_LUXR_2"/>
    <property type="match status" value="1"/>
</dbReference>
<dbReference type="CDD" id="cd17535">
    <property type="entry name" value="REC_NarL-like"/>
    <property type="match status" value="1"/>
</dbReference>
<dbReference type="Pfam" id="PF00196">
    <property type="entry name" value="GerE"/>
    <property type="match status" value="1"/>
</dbReference>
<accession>A0A6B3R069</accession>
<dbReference type="RefSeq" id="WP_164003338.1">
    <property type="nucleotide sequence ID" value="NZ_JAAIKD010000001.1"/>
</dbReference>
<proteinExistence type="predicted"/>
<name>A0A6B3R069_9FLAO</name>
<reference evidence="6 7" key="1">
    <citation type="submission" date="2020-02" db="EMBL/GenBank/DDBJ databases">
        <title>Flavobacteriaceae Psychroflexus bacterium YR1-1, complete genome.</title>
        <authorList>
            <person name="Li Y."/>
            <person name="Wu S."/>
        </authorList>
    </citation>
    <scope>NUCLEOTIDE SEQUENCE [LARGE SCALE GENOMIC DNA]</scope>
    <source>
        <strain evidence="6 7">YR1-1</strain>
    </source>
</reference>
<organism evidence="6 7">
    <name type="scientific">Psychroflexus aurantiacus</name>
    <dbReference type="NCBI Taxonomy" id="2709310"/>
    <lineage>
        <taxon>Bacteria</taxon>
        <taxon>Pseudomonadati</taxon>
        <taxon>Bacteroidota</taxon>
        <taxon>Flavobacteriia</taxon>
        <taxon>Flavobacteriales</taxon>
        <taxon>Flavobacteriaceae</taxon>
        <taxon>Psychroflexus</taxon>
    </lineage>
</organism>
<feature type="domain" description="HTH luxR-type" evidence="4">
    <location>
        <begin position="142"/>
        <end position="207"/>
    </location>
</feature>
<evidence type="ECO:0000313" key="6">
    <source>
        <dbReference type="EMBL" id="NEV92750.1"/>
    </source>
</evidence>
<feature type="modified residue" description="4-aspartylphosphate" evidence="3">
    <location>
        <position position="58"/>
    </location>
</feature>
<dbReference type="SUPFAM" id="SSF52172">
    <property type="entry name" value="CheY-like"/>
    <property type="match status" value="1"/>
</dbReference>
<dbReference type="SMART" id="SM00421">
    <property type="entry name" value="HTH_LUXR"/>
    <property type="match status" value="1"/>
</dbReference>
<dbReference type="EMBL" id="JAAIKD010000001">
    <property type="protein sequence ID" value="NEV92750.1"/>
    <property type="molecule type" value="Genomic_DNA"/>
</dbReference>
<dbReference type="GO" id="GO:0003677">
    <property type="term" value="F:DNA binding"/>
    <property type="evidence" value="ECO:0007669"/>
    <property type="project" value="UniProtKB-KW"/>
</dbReference>
<evidence type="ECO:0000256" key="3">
    <source>
        <dbReference type="PROSITE-ProRule" id="PRU00169"/>
    </source>
</evidence>
<dbReference type="SUPFAM" id="SSF46894">
    <property type="entry name" value="C-terminal effector domain of the bipartite response regulators"/>
    <property type="match status" value="1"/>
</dbReference>
<keyword evidence="7" id="KW-1185">Reference proteome</keyword>
<protein>
    <submittedName>
        <fullName evidence="6">Response regulator transcription factor</fullName>
    </submittedName>
</protein>
<dbReference type="GO" id="GO:0000160">
    <property type="term" value="P:phosphorelay signal transduction system"/>
    <property type="evidence" value="ECO:0007669"/>
    <property type="project" value="InterPro"/>
</dbReference>
<dbReference type="InterPro" id="IPR039420">
    <property type="entry name" value="WalR-like"/>
</dbReference>
<sequence>MSAQINIVIVEDDPLVLDGLVSFFKIQADIKLQNTFGSVEQFIEWADQSQGLFILLLDIQLPGQSGIEALPKIKSLLPELEVIILTTFEETDVIFKALSAGACSYISKRSALPKIKEAVEVVAQGGSYMSPAIARKIADYYKPKPKSQLTHRQREIVNGIVKGRSYKMIASDLFISLDTVRSHIKNIYKLLEINSKAELIRKSYDNEL</sequence>
<dbReference type="Gene3D" id="3.40.50.2300">
    <property type="match status" value="1"/>
</dbReference>
<evidence type="ECO:0000313" key="7">
    <source>
        <dbReference type="Proteomes" id="UP000478505"/>
    </source>
</evidence>
<dbReference type="SMART" id="SM00448">
    <property type="entry name" value="REC"/>
    <property type="match status" value="1"/>
</dbReference>
<comment type="caution">
    <text evidence="6">The sequence shown here is derived from an EMBL/GenBank/DDBJ whole genome shotgun (WGS) entry which is preliminary data.</text>
</comment>
<dbReference type="PRINTS" id="PR00038">
    <property type="entry name" value="HTHLUXR"/>
</dbReference>
<keyword evidence="2" id="KW-0238">DNA-binding</keyword>
<dbReference type="PANTHER" id="PTHR43214:SF43">
    <property type="entry name" value="TWO-COMPONENT RESPONSE REGULATOR"/>
    <property type="match status" value="1"/>
</dbReference>
<dbReference type="Pfam" id="PF00072">
    <property type="entry name" value="Response_reg"/>
    <property type="match status" value="1"/>
</dbReference>
<dbReference type="InterPro" id="IPR016032">
    <property type="entry name" value="Sig_transdc_resp-reg_C-effctor"/>
</dbReference>
<dbReference type="CDD" id="cd06170">
    <property type="entry name" value="LuxR_C_like"/>
    <property type="match status" value="1"/>
</dbReference>
<dbReference type="PANTHER" id="PTHR43214">
    <property type="entry name" value="TWO-COMPONENT RESPONSE REGULATOR"/>
    <property type="match status" value="1"/>
</dbReference>